<name>A0A9W7WRM0_TRIRA</name>
<protein>
    <submittedName>
        <fullName evidence="1">Uncharacterized protein</fullName>
    </submittedName>
</protein>
<sequence length="102" mass="11417">KELRVEMFPLSLECVKFTSDVSSSRRRMERTQGGAYCGRGPRADLYGLAGIQETLKRRSPTSQSSSFTYTELTHWALPFSFSNKILVWCTSGAVIRHIVGAV</sequence>
<accession>A0A9W7WRM0</accession>
<comment type="caution">
    <text evidence="1">The sequence shown here is derived from an EMBL/GenBank/DDBJ whole genome shotgun (WGS) entry which is preliminary data.</text>
</comment>
<keyword evidence="2" id="KW-1185">Reference proteome</keyword>
<feature type="non-terminal residue" evidence="1">
    <location>
        <position position="102"/>
    </location>
</feature>
<dbReference type="Proteomes" id="UP001059041">
    <property type="component" value="Linkage Group LG8"/>
</dbReference>
<gene>
    <name evidence="1" type="ORF">IRJ41_018178</name>
</gene>
<proteinExistence type="predicted"/>
<organism evidence="1 2">
    <name type="scientific">Triplophysa rosa</name>
    <name type="common">Cave loach</name>
    <dbReference type="NCBI Taxonomy" id="992332"/>
    <lineage>
        <taxon>Eukaryota</taxon>
        <taxon>Metazoa</taxon>
        <taxon>Chordata</taxon>
        <taxon>Craniata</taxon>
        <taxon>Vertebrata</taxon>
        <taxon>Euteleostomi</taxon>
        <taxon>Actinopterygii</taxon>
        <taxon>Neopterygii</taxon>
        <taxon>Teleostei</taxon>
        <taxon>Ostariophysi</taxon>
        <taxon>Cypriniformes</taxon>
        <taxon>Nemacheilidae</taxon>
        <taxon>Triplophysa</taxon>
    </lineage>
</organism>
<evidence type="ECO:0000313" key="1">
    <source>
        <dbReference type="EMBL" id="KAI7807020.1"/>
    </source>
</evidence>
<dbReference type="EMBL" id="JAFHDT010000008">
    <property type="protein sequence ID" value="KAI7807020.1"/>
    <property type="molecule type" value="Genomic_DNA"/>
</dbReference>
<reference evidence="1" key="1">
    <citation type="submission" date="2021-02" db="EMBL/GenBank/DDBJ databases">
        <title>Comparative genomics reveals that relaxation of natural selection precedes convergent phenotypic evolution of cavefish.</title>
        <authorList>
            <person name="Peng Z."/>
        </authorList>
    </citation>
    <scope>NUCLEOTIDE SEQUENCE</scope>
    <source>
        <tissue evidence="1">Muscle</tissue>
    </source>
</reference>
<dbReference type="AlphaFoldDB" id="A0A9W7WRM0"/>
<evidence type="ECO:0000313" key="2">
    <source>
        <dbReference type="Proteomes" id="UP001059041"/>
    </source>
</evidence>